<name>A0A163JP53_ABSGL</name>
<dbReference type="AlphaFoldDB" id="A0A163JP53"/>
<evidence type="ECO:0000313" key="2">
    <source>
        <dbReference type="EMBL" id="SAM00614.1"/>
    </source>
</evidence>
<evidence type="ECO:0000256" key="1">
    <source>
        <dbReference type="SAM" id="SignalP"/>
    </source>
</evidence>
<sequence>MKFVALFLFSTAMVIKGAPTNLYKPIIVHYDGEKQNDTYEFDQCFPFKNDGANINQVELSYAAACSWYYDDACEGPPSATPLILIQGINHSSALASSPSFKGSYKCQRSV</sequence>
<dbReference type="Proteomes" id="UP000078561">
    <property type="component" value="Unassembled WGS sequence"/>
</dbReference>
<dbReference type="InParanoid" id="A0A163JP53"/>
<dbReference type="EMBL" id="LT553327">
    <property type="protein sequence ID" value="SAM00614.1"/>
    <property type="molecule type" value="Genomic_DNA"/>
</dbReference>
<proteinExistence type="predicted"/>
<keyword evidence="1" id="KW-0732">Signal</keyword>
<dbReference type="OrthoDB" id="10384300at2759"/>
<accession>A0A163JP53</accession>
<keyword evidence="3" id="KW-1185">Reference proteome</keyword>
<organism evidence="2">
    <name type="scientific">Absidia glauca</name>
    <name type="common">Pin mould</name>
    <dbReference type="NCBI Taxonomy" id="4829"/>
    <lineage>
        <taxon>Eukaryota</taxon>
        <taxon>Fungi</taxon>
        <taxon>Fungi incertae sedis</taxon>
        <taxon>Mucoromycota</taxon>
        <taxon>Mucoromycotina</taxon>
        <taxon>Mucoromycetes</taxon>
        <taxon>Mucorales</taxon>
        <taxon>Cunninghamellaceae</taxon>
        <taxon>Absidia</taxon>
    </lineage>
</organism>
<evidence type="ECO:0000313" key="3">
    <source>
        <dbReference type="Proteomes" id="UP000078561"/>
    </source>
</evidence>
<feature type="signal peptide" evidence="1">
    <location>
        <begin position="1"/>
        <end position="17"/>
    </location>
</feature>
<gene>
    <name evidence="2" type="primary">ABSGL_06329.1 scaffold 8126</name>
</gene>
<reference evidence="2" key="1">
    <citation type="submission" date="2016-04" db="EMBL/GenBank/DDBJ databases">
        <authorList>
            <person name="Evans L.H."/>
            <person name="Alamgir A."/>
            <person name="Owens N."/>
            <person name="Weber N.D."/>
            <person name="Virtaneva K."/>
            <person name="Barbian K."/>
            <person name="Babar A."/>
            <person name="Rosenke K."/>
        </authorList>
    </citation>
    <scope>NUCLEOTIDE SEQUENCE [LARGE SCALE GENOMIC DNA]</scope>
    <source>
        <strain evidence="2">CBS 101.48</strain>
    </source>
</reference>
<feature type="chain" id="PRO_5007843390" evidence="1">
    <location>
        <begin position="18"/>
        <end position="110"/>
    </location>
</feature>
<protein>
    <submittedName>
        <fullName evidence="2">Uncharacterized protein</fullName>
    </submittedName>
</protein>